<dbReference type="RefSeq" id="WP_134642308.1">
    <property type="nucleotide sequence ID" value="NZ_SOHM01000039.1"/>
</dbReference>
<sequence length="89" mass="9256">MKANPYSTALFAIGPIGLVLSVMLFLASGSMGLSGLGMSAFAAGLFILGSLSTVGWLLLGGLQWKPTEQPAKIAGAMPPARHWLDRKTP</sequence>
<gene>
    <name evidence="2" type="ORF">E3T61_18415</name>
</gene>
<dbReference type="Proteomes" id="UP000298468">
    <property type="component" value="Unassembled WGS sequence"/>
</dbReference>
<dbReference type="EMBL" id="SOHM01000039">
    <property type="protein sequence ID" value="TFD84995.1"/>
    <property type="molecule type" value="Genomic_DNA"/>
</dbReference>
<reference evidence="2 3" key="1">
    <citation type="submission" date="2019-03" db="EMBL/GenBank/DDBJ databases">
        <title>Genomics of glacier-inhabiting Cryobacterium strains.</title>
        <authorList>
            <person name="Liu Q."/>
            <person name="Xin Y.-H."/>
        </authorList>
    </citation>
    <scope>NUCLEOTIDE SEQUENCE [LARGE SCALE GENOMIC DNA]</scope>
    <source>
        <strain evidence="2 3">Sr59</strain>
    </source>
</reference>
<feature type="transmembrane region" description="Helical" evidence="1">
    <location>
        <begin position="6"/>
        <end position="27"/>
    </location>
</feature>
<evidence type="ECO:0000256" key="1">
    <source>
        <dbReference type="SAM" id="Phobius"/>
    </source>
</evidence>
<keyword evidence="3" id="KW-1185">Reference proteome</keyword>
<feature type="transmembrane region" description="Helical" evidence="1">
    <location>
        <begin position="39"/>
        <end position="59"/>
    </location>
</feature>
<name>A0A4R9BHS5_9MICO</name>
<keyword evidence="1" id="KW-0472">Membrane</keyword>
<comment type="caution">
    <text evidence="2">The sequence shown here is derived from an EMBL/GenBank/DDBJ whole genome shotgun (WGS) entry which is preliminary data.</text>
</comment>
<proteinExistence type="predicted"/>
<protein>
    <submittedName>
        <fullName evidence="2">Uncharacterized protein</fullName>
    </submittedName>
</protein>
<evidence type="ECO:0000313" key="3">
    <source>
        <dbReference type="Proteomes" id="UP000298468"/>
    </source>
</evidence>
<dbReference type="AlphaFoldDB" id="A0A4R9BHS5"/>
<keyword evidence="1" id="KW-1133">Transmembrane helix</keyword>
<evidence type="ECO:0000313" key="2">
    <source>
        <dbReference type="EMBL" id="TFD84995.1"/>
    </source>
</evidence>
<keyword evidence="1" id="KW-0812">Transmembrane</keyword>
<accession>A0A4R9BHS5</accession>
<organism evidence="2 3">
    <name type="scientific">Cryobacterium lactosi</name>
    <dbReference type="NCBI Taxonomy" id="1259202"/>
    <lineage>
        <taxon>Bacteria</taxon>
        <taxon>Bacillati</taxon>
        <taxon>Actinomycetota</taxon>
        <taxon>Actinomycetes</taxon>
        <taxon>Micrococcales</taxon>
        <taxon>Microbacteriaceae</taxon>
        <taxon>Cryobacterium</taxon>
    </lineage>
</organism>